<keyword evidence="3" id="KW-1185">Reference proteome</keyword>
<evidence type="ECO:0000256" key="1">
    <source>
        <dbReference type="SAM" id="MobiDB-lite"/>
    </source>
</evidence>
<reference evidence="2 3" key="1">
    <citation type="submission" date="2012-12" db="EMBL/GenBank/DDBJ databases">
        <authorList>
            <person name="Sencilo A."/>
            <person name="Jacobs-Sera D."/>
            <person name="Russell D.A."/>
            <person name="Ko C."/>
            <person name="Atanasova N."/>
            <person name="Osterlund E."/>
            <person name="Oksanen H.M."/>
            <person name="Bamford D.H."/>
            <person name="Hatfull G.F."/>
            <person name="Roine E."/>
            <person name="Hendrix R.W."/>
        </authorList>
    </citation>
    <scope>NUCLEOTIDE SEQUENCE [LARGE SCALE GENOMIC DNA]</scope>
</reference>
<evidence type="ECO:0000313" key="2">
    <source>
        <dbReference type="EMBL" id="AGM11936.1"/>
    </source>
</evidence>
<organism evidence="2 3">
    <name type="scientific">Haloarcula californiae tailed virus 1</name>
    <dbReference type="NCBI Taxonomy" id="1273746"/>
    <lineage>
        <taxon>Viruses</taxon>
        <taxon>Duplodnaviria</taxon>
        <taxon>Heunggongvirae</taxon>
        <taxon>Uroviricota</taxon>
        <taxon>Caudoviricetes</taxon>
        <taxon>Thumleimavirales</taxon>
        <taxon>Druskaviridae</taxon>
        <taxon>Hacavirus</taxon>
        <taxon>Hacavirus italiense</taxon>
        <taxon>Hacavirus HCTV1</taxon>
    </lineage>
</organism>
<accession>R4THZ8</accession>
<gene>
    <name evidence="2" type="primary">75</name>
    <name evidence="2" type="ORF">DNAM5_75</name>
</gene>
<dbReference type="KEGG" id="vg:16193512"/>
<protein>
    <submittedName>
        <fullName evidence="2">Uncharacterized protein</fullName>
    </submittedName>
</protein>
<evidence type="ECO:0000313" key="3">
    <source>
        <dbReference type="Proteomes" id="UP000202086"/>
    </source>
</evidence>
<feature type="compositionally biased region" description="Acidic residues" evidence="1">
    <location>
        <begin position="1"/>
        <end position="10"/>
    </location>
</feature>
<dbReference type="Proteomes" id="UP000202086">
    <property type="component" value="Segment"/>
</dbReference>
<feature type="compositionally biased region" description="Acidic residues" evidence="1">
    <location>
        <begin position="29"/>
        <end position="38"/>
    </location>
</feature>
<dbReference type="GeneID" id="16193512"/>
<name>R4THZ8_9CAUD</name>
<sequence length="134" mass="14598">MSDADDDADAVEGVPEATPGADELHGDDASDDGDDDAEERPITVEFTRAEAIVLLHVAWDKEIELSEKPQTAGLAQLVSGIGLQVGKEVYSEQMTEWLKEQQEQKEDMMEQLQDQMGGMFDGNGQNNTGPLGFQ</sequence>
<proteinExistence type="predicted"/>
<feature type="region of interest" description="Disordered" evidence="1">
    <location>
        <begin position="1"/>
        <end position="42"/>
    </location>
</feature>
<dbReference type="RefSeq" id="YP_008059636.1">
    <property type="nucleotide sequence ID" value="NC_021330.1"/>
</dbReference>
<dbReference type="EMBL" id="KC292029">
    <property type="protein sequence ID" value="AGM11936.1"/>
    <property type="molecule type" value="Genomic_DNA"/>
</dbReference>